<evidence type="ECO:0000259" key="1">
    <source>
        <dbReference type="Pfam" id="PF18623"/>
    </source>
</evidence>
<dbReference type="Pfam" id="PF18623">
    <property type="entry name" value="TnsE_C"/>
    <property type="match status" value="1"/>
</dbReference>
<reference evidence="2" key="1">
    <citation type="submission" date="2022-11" db="EMBL/GenBank/DDBJ databases">
        <title>Lysinibacillus irui.</title>
        <authorList>
            <person name="Akintayo S.O."/>
        </authorList>
    </citation>
    <scope>NUCLEOTIDE SEQUENCE</scope>
    <source>
        <strain evidence="2">IRB4-01</strain>
    </source>
</reference>
<dbReference type="RefSeq" id="WP_274794921.1">
    <property type="nucleotide sequence ID" value="NZ_CP113527.1"/>
</dbReference>
<dbReference type="EMBL" id="CP113527">
    <property type="protein sequence ID" value="WDV06734.1"/>
    <property type="molecule type" value="Genomic_DNA"/>
</dbReference>
<feature type="domain" description="TnsE C-terminal" evidence="1">
    <location>
        <begin position="373"/>
        <end position="492"/>
    </location>
</feature>
<dbReference type="InterPro" id="IPR041419">
    <property type="entry name" value="TnsE_C"/>
</dbReference>
<dbReference type="Proteomes" id="UP001219585">
    <property type="component" value="Chromosome"/>
</dbReference>
<dbReference type="KEGG" id="liu:OU989_21320"/>
<organism evidence="2 3">
    <name type="scientific">Lysinibacillus irui</name>
    <dbReference type="NCBI Taxonomy" id="2998077"/>
    <lineage>
        <taxon>Bacteria</taxon>
        <taxon>Bacillati</taxon>
        <taxon>Bacillota</taxon>
        <taxon>Bacilli</taxon>
        <taxon>Bacillales</taxon>
        <taxon>Bacillaceae</taxon>
        <taxon>Lysinibacillus</taxon>
    </lineage>
</organism>
<dbReference type="AlphaFoldDB" id="A0AAJ5RMP4"/>
<proteinExistence type="predicted"/>
<accession>A0AAJ5RMP4</accession>
<name>A0AAJ5RMP4_9BACI</name>
<gene>
    <name evidence="2" type="ORF">OU989_21320</name>
</gene>
<protein>
    <submittedName>
        <fullName evidence="2">Tn7-like element transposition protein TnsE</fullName>
    </submittedName>
</protein>
<evidence type="ECO:0000313" key="3">
    <source>
        <dbReference type="Proteomes" id="UP001219585"/>
    </source>
</evidence>
<sequence>MSDQQVKLNNWPFKEGEQAQLIWISSPFKYEKKVMMYAYFRANGKTEKLLVDWGTLPALVIQHYYIDGDIRKSIPPKGTEAIVITIYPNMVDEYEKKWNIIGTNDKDISRSFIVKQGIQNYILPLIEVVRSILAPNRFLLYRLFEANSFPQYFIENYDRNKIHLDFSSQYHRKYTQSNYLCQLVWLLTNKDLRNVFENVAYTFNNSGNLNFDWSIRQPITIKAIVKPNATGGTVLRVVSMKNKQIPYSEISFEHPEVVQSERSNEPKKYTLHTKKNIDNQQEELMLDEKVEGTTDNFDSIEMNNQKHEYVKLPKITKICRNLNKKRDFEDEHTKKHFVNDQGKRSTADVGGNKLARGLEQHIPTDIQYGELGEFIKVVKVLQGYNEVQSINIIQGSLKEFSETKRFVYLSDNLTERKYVIAEIALLPNTVVSMIEVEREHKALSTLIVVLNKTANKKYLYHLILDNLVDNSGTWDKDLLSFQCILYITLRHVRKNPEHQAKRFIDKIFNII</sequence>
<evidence type="ECO:0000313" key="2">
    <source>
        <dbReference type="EMBL" id="WDV06734.1"/>
    </source>
</evidence>